<proteinExistence type="predicted"/>
<feature type="region of interest" description="Disordered" evidence="1">
    <location>
        <begin position="1"/>
        <end position="100"/>
    </location>
</feature>
<reference evidence="2" key="1">
    <citation type="submission" date="2013-12" db="EMBL/GenBank/DDBJ databases">
        <title>The Genome Sequence of Aphanomyces astaci APO3.</title>
        <authorList>
            <consortium name="The Broad Institute Genomics Platform"/>
            <person name="Russ C."/>
            <person name="Tyler B."/>
            <person name="van West P."/>
            <person name="Dieguez-Uribeondo J."/>
            <person name="Young S.K."/>
            <person name="Zeng Q."/>
            <person name="Gargeya S."/>
            <person name="Fitzgerald M."/>
            <person name="Abouelleil A."/>
            <person name="Alvarado L."/>
            <person name="Chapman S.B."/>
            <person name="Gainer-Dewar J."/>
            <person name="Goldberg J."/>
            <person name="Griggs A."/>
            <person name="Gujja S."/>
            <person name="Hansen M."/>
            <person name="Howarth C."/>
            <person name="Imamovic A."/>
            <person name="Ireland A."/>
            <person name="Larimer J."/>
            <person name="McCowan C."/>
            <person name="Murphy C."/>
            <person name="Pearson M."/>
            <person name="Poon T.W."/>
            <person name="Priest M."/>
            <person name="Roberts A."/>
            <person name="Saif S."/>
            <person name="Shea T."/>
            <person name="Sykes S."/>
            <person name="Wortman J."/>
            <person name="Nusbaum C."/>
            <person name="Birren B."/>
        </authorList>
    </citation>
    <scope>NUCLEOTIDE SEQUENCE [LARGE SCALE GENOMIC DNA]</scope>
    <source>
        <strain evidence="2">APO3</strain>
    </source>
</reference>
<dbReference type="GeneID" id="20820499"/>
<accession>W4FB13</accession>
<dbReference type="AlphaFoldDB" id="W4FB13"/>
<dbReference type="EMBL" id="KI913283">
    <property type="protein sequence ID" value="ETV64647.1"/>
    <property type="molecule type" value="Genomic_DNA"/>
</dbReference>
<feature type="compositionally biased region" description="Low complexity" evidence="1">
    <location>
        <begin position="53"/>
        <end position="65"/>
    </location>
</feature>
<protein>
    <submittedName>
        <fullName evidence="2">Uncharacterized protein</fullName>
    </submittedName>
</protein>
<dbReference type="RefSeq" id="XP_009845880.1">
    <property type="nucleotide sequence ID" value="XM_009847578.1"/>
</dbReference>
<dbReference type="VEuPathDB" id="FungiDB:H257_18503"/>
<sequence length="134" mass="15194">MSEKDPEVCVQPLRTKIGRREGTYDEVGASQDKDNVANSSPEESHTNRIAGRATAFEEAPETEAVPPDRSKENEIHAKKSARAEDVSKVPAQLPPYRDNTYSLPDLILRKEQSRDDFIVVMKAWKRRHSHWIPG</sequence>
<gene>
    <name evidence="2" type="ORF">H257_18503</name>
</gene>
<organism evidence="2">
    <name type="scientific">Aphanomyces astaci</name>
    <name type="common">Crayfish plague agent</name>
    <dbReference type="NCBI Taxonomy" id="112090"/>
    <lineage>
        <taxon>Eukaryota</taxon>
        <taxon>Sar</taxon>
        <taxon>Stramenopiles</taxon>
        <taxon>Oomycota</taxon>
        <taxon>Saprolegniomycetes</taxon>
        <taxon>Saprolegniales</taxon>
        <taxon>Verrucalvaceae</taxon>
        <taxon>Aphanomyces</taxon>
    </lineage>
</organism>
<name>W4FB13_APHAT</name>
<evidence type="ECO:0000313" key="2">
    <source>
        <dbReference type="EMBL" id="ETV64647.1"/>
    </source>
</evidence>
<evidence type="ECO:0000256" key="1">
    <source>
        <dbReference type="SAM" id="MobiDB-lite"/>
    </source>
</evidence>
<feature type="compositionally biased region" description="Basic and acidic residues" evidence="1">
    <location>
        <begin position="66"/>
        <end position="87"/>
    </location>
</feature>